<evidence type="ECO:0000313" key="2">
    <source>
        <dbReference type="Proteomes" id="UP001056120"/>
    </source>
</evidence>
<proteinExistence type="predicted"/>
<name>A0ACB9J606_9ASTR</name>
<sequence length="131" mass="14936">MKPIKIVAGGMAMVPAEEVQEVAAHPEVLECTYKAFLSCNPRNFNGTEGAVGLMRWIEKMESMIDISEFTADCMVKFSTCTLTDKALTWWNSQVKTLGRQAAYQLSWEDLKVMMIEEYCPRNELQKIKTEM</sequence>
<accession>A0ACB9J606</accession>
<keyword evidence="2" id="KW-1185">Reference proteome</keyword>
<evidence type="ECO:0000313" key="1">
    <source>
        <dbReference type="EMBL" id="KAI3815730.1"/>
    </source>
</evidence>
<reference evidence="1 2" key="2">
    <citation type="journal article" date="2022" name="Mol. Ecol. Resour.">
        <title>The genomes of chicory, endive, great burdock and yacon provide insights into Asteraceae paleo-polyploidization history and plant inulin production.</title>
        <authorList>
            <person name="Fan W."/>
            <person name="Wang S."/>
            <person name="Wang H."/>
            <person name="Wang A."/>
            <person name="Jiang F."/>
            <person name="Liu H."/>
            <person name="Zhao H."/>
            <person name="Xu D."/>
            <person name="Zhang Y."/>
        </authorList>
    </citation>
    <scope>NUCLEOTIDE SEQUENCE [LARGE SCALE GENOMIC DNA]</scope>
    <source>
        <strain evidence="2">cv. Yunnan</strain>
        <tissue evidence="1">Leaves</tissue>
    </source>
</reference>
<organism evidence="1 2">
    <name type="scientific">Smallanthus sonchifolius</name>
    <dbReference type="NCBI Taxonomy" id="185202"/>
    <lineage>
        <taxon>Eukaryota</taxon>
        <taxon>Viridiplantae</taxon>
        <taxon>Streptophyta</taxon>
        <taxon>Embryophyta</taxon>
        <taxon>Tracheophyta</taxon>
        <taxon>Spermatophyta</taxon>
        <taxon>Magnoliopsida</taxon>
        <taxon>eudicotyledons</taxon>
        <taxon>Gunneridae</taxon>
        <taxon>Pentapetalae</taxon>
        <taxon>asterids</taxon>
        <taxon>campanulids</taxon>
        <taxon>Asterales</taxon>
        <taxon>Asteraceae</taxon>
        <taxon>Asteroideae</taxon>
        <taxon>Heliantheae alliance</taxon>
        <taxon>Millerieae</taxon>
        <taxon>Smallanthus</taxon>
    </lineage>
</organism>
<comment type="caution">
    <text evidence="1">The sequence shown here is derived from an EMBL/GenBank/DDBJ whole genome shotgun (WGS) entry which is preliminary data.</text>
</comment>
<dbReference type="Proteomes" id="UP001056120">
    <property type="component" value="Linkage Group LG05"/>
</dbReference>
<reference evidence="2" key="1">
    <citation type="journal article" date="2022" name="Mol. Ecol. Resour.">
        <title>The genomes of chicory, endive, great burdock and yacon provide insights into Asteraceae palaeo-polyploidization history and plant inulin production.</title>
        <authorList>
            <person name="Fan W."/>
            <person name="Wang S."/>
            <person name="Wang H."/>
            <person name="Wang A."/>
            <person name="Jiang F."/>
            <person name="Liu H."/>
            <person name="Zhao H."/>
            <person name="Xu D."/>
            <person name="Zhang Y."/>
        </authorList>
    </citation>
    <scope>NUCLEOTIDE SEQUENCE [LARGE SCALE GENOMIC DNA]</scope>
    <source>
        <strain evidence="2">cv. Yunnan</strain>
    </source>
</reference>
<gene>
    <name evidence="1" type="ORF">L1987_15409</name>
</gene>
<dbReference type="EMBL" id="CM042022">
    <property type="protein sequence ID" value="KAI3815730.1"/>
    <property type="molecule type" value="Genomic_DNA"/>
</dbReference>
<protein>
    <submittedName>
        <fullName evidence="1">Uncharacterized protein</fullName>
    </submittedName>
</protein>